<dbReference type="Gene3D" id="3.20.20.70">
    <property type="entry name" value="Aldolase class I"/>
    <property type="match status" value="1"/>
</dbReference>
<dbReference type="GO" id="GO:0005829">
    <property type="term" value="C:cytosol"/>
    <property type="evidence" value="ECO:0007669"/>
    <property type="project" value="TreeGrafter"/>
</dbReference>
<keyword evidence="4" id="KW-0949">S-adenosyl-L-methionine</keyword>
<protein>
    <submittedName>
        <fullName evidence="10">B12-binding domain-containing radical SAM protein</fullName>
    </submittedName>
</protein>
<dbReference type="Proteomes" id="UP000324927">
    <property type="component" value="Unassembled WGS sequence"/>
</dbReference>
<dbReference type="SFLD" id="SFLDG01123">
    <property type="entry name" value="methyltransferase_(Class_B)"/>
    <property type="match status" value="1"/>
</dbReference>
<sequence length="515" mass="57378">MPRFLQRAEAINQGARPSSVALVIPPSAFLLDERVFVSLGILKVAAVLEQHGHKVSVLDLSGVANFELALRIFLADAEIEILGITATTPQLPAVAIIAGIVRTERPDVRTILGGPHVTLTYSALKLESKAGRQDGRAAESARRLEAMVDILCAGDGELAILRAIQPDAPKLVDGDDMAGEYFLDDETYEGTPLPARHLVDLDSYRYRIEGHPATSLIAQLGCPFGCGFCGGRNSRSLRVIRTRTVGSIVDEVEFLHRTHGYTGFMFYDDELNVSRTMVELMRQLSALQERLGVEFRLRGFVKAELLTDQQAAEMYRAGFRWLLCGFEAAHPRILTNIQKKATLADNTRAVEIAKRHGLKTKALMSIGHPGETAESALAVRDWLIRMEVEDFDCTIITTYPGTPYYDHARPHPELPDVWTYTQPQTGDRLHSIKVDFTQTADYYKGAPNGGYKSYVFTDYITDTEIIFLRDKIETDVRKALRIAFNPSRSAILYEHSMGQRLSSSIMRSSYPRTAR</sequence>
<dbReference type="InterPro" id="IPR051198">
    <property type="entry name" value="BchE-like"/>
</dbReference>
<dbReference type="SFLD" id="SFLDS00029">
    <property type="entry name" value="Radical_SAM"/>
    <property type="match status" value="1"/>
</dbReference>
<dbReference type="Pfam" id="PF02310">
    <property type="entry name" value="B12-binding"/>
    <property type="match status" value="1"/>
</dbReference>
<dbReference type="PROSITE" id="PS51918">
    <property type="entry name" value="RADICAL_SAM"/>
    <property type="match status" value="1"/>
</dbReference>
<evidence type="ECO:0000256" key="3">
    <source>
        <dbReference type="ARBA" id="ARBA00022679"/>
    </source>
</evidence>
<dbReference type="Gene3D" id="3.40.50.280">
    <property type="entry name" value="Cobalamin-binding domain"/>
    <property type="match status" value="1"/>
</dbReference>
<dbReference type="OrthoDB" id="9801424at2"/>
<dbReference type="AlphaFoldDB" id="A0A5A9GSC0"/>
<dbReference type="PANTHER" id="PTHR43409">
    <property type="entry name" value="ANAEROBIC MAGNESIUM-PROTOPORPHYRIN IX MONOMETHYL ESTER CYCLASE-RELATED"/>
    <property type="match status" value="1"/>
</dbReference>
<dbReference type="InterPro" id="IPR058240">
    <property type="entry name" value="rSAM_sf"/>
</dbReference>
<feature type="domain" description="B12-binding" evidence="8">
    <location>
        <begin position="21"/>
        <end position="161"/>
    </location>
</feature>
<dbReference type="SUPFAM" id="SSF102114">
    <property type="entry name" value="Radical SAM enzymes"/>
    <property type="match status" value="1"/>
</dbReference>
<dbReference type="InterPro" id="IPR034466">
    <property type="entry name" value="Methyltransferase_Class_B"/>
</dbReference>
<accession>A0A5A9GSC0</accession>
<comment type="cofactor">
    <cofactor evidence="1">
        <name>[4Fe-4S] cluster</name>
        <dbReference type="ChEBI" id="CHEBI:49883"/>
    </cofactor>
</comment>
<feature type="domain" description="Radical SAM core" evidence="9">
    <location>
        <begin position="208"/>
        <end position="433"/>
    </location>
</feature>
<organism evidence="10 11">
    <name type="scientific">Azospirillum lipoferum</name>
    <dbReference type="NCBI Taxonomy" id="193"/>
    <lineage>
        <taxon>Bacteria</taxon>
        <taxon>Pseudomonadati</taxon>
        <taxon>Pseudomonadota</taxon>
        <taxon>Alphaproteobacteria</taxon>
        <taxon>Rhodospirillales</taxon>
        <taxon>Azospirillaceae</taxon>
        <taxon>Azospirillum</taxon>
    </lineage>
</organism>
<dbReference type="SFLD" id="SFLDG01082">
    <property type="entry name" value="B12-binding_domain_containing"/>
    <property type="match status" value="1"/>
</dbReference>
<evidence type="ECO:0000313" key="11">
    <source>
        <dbReference type="Proteomes" id="UP000324927"/>
    </source>
</evidence>
<gene>
    <name evidence="10" type="ORF">FZ942_09140</name>
</gene>
<dbReference type="GO" id="GO:0031419">
    <property type="term" value="F:cobalamin binding"/>
    <property type="evidence" value="ECO:0007669"/>
    <property type="project" value="InterPro"/>
</dbReference>
<keyword evidence="2" id="KW-0489">Methyltransferase</keyword>
<dbReference type="InterPro" id="IPR006638">
    <property type="entry name" value="Elp3/MiaA/NifB-like_rSAM"/>
</dbReference>
<evidence type="ECO:0000256" key="4">
    <source>
        <dbReference type="ARBA" id="ARBA00022691"/>
    </source>
</evidence>
<evidence type="ECO:0000256" key="7">
    <source>
        <dbReference type="ARBA" id="ARBA00023014"/>
    </source>
</evidence>
<dbReference type="SMART" id="SM00729">
    <property type="entry name" value="Elp3"/>
    <property type="match status" value="1"/>
</dbReference>
<dbReference type="GO" id="GO:0046872">
    <property type="term" value="F:metal ion binding"/>
    <property type="evidence" value="ECO:0007669"/>
    <property type="project" value="UniProtKB-KW"/>
</dbReference>
<evidence type="ECO:0000256" key="2">
    <source>
        <dbReference type="ARBA" id="ARBA00022603"/>
    </source>
</evidence>
<dbReference type="InterPro" id="IPR006158">
    <property type="entry name" value="Cobalamin-bd"/>
</dbReference>
<keyword evidence="6" id="KW-0408">Iron</keyword>
<evidence type="ECO:0000256" key="5">
    <source>
        <dbReference type="ARBA" id="ARBA00022723"/>
    </source>
</evidence>
<dbReference type="EMBL" id="VTTN01000002">
    <property type="protein sequence ID" value="KAA0597243.1"/>
    <property type="molecule type" value="Genomic_DNA"/>
</dbReference>
<keyword evidence="5" id="KW-0479">Metal-binding</keyword>
<dbReference type="Pfam" id="PF04055">
    <property type="entry name" value="Radical_SAM"/>
    <property type="match status" value="1"/>
</dbReference>
<keyword evidence="3" id="KW-0808">Transferase</keyword>
<proteinExistence type="predicted"/>
<keyword evidence="11" id="KW-1185">Reference proteome</keyword>
<name>A0A5A9GSC0_AZOLI</name>
<dbReference type="PANTHER" id="PTHR43409:SF7">
    <property type="entry name" value="BLL1977 PROTEIN"/>
    <property type="match status" value="1"/>
</dbReference>
<reference evidence="10 11" key="1">
    <citation type="submission" date="2019-08" db="EMBL/GenBank/DDBJ databases">
        <authorList>
            <person name="Grouzdev D."/>
            <person name="Tikhonova E."/>
            <person name="Kravchenko I."/>
        </authorList>
    </citation>
    <scope>NUCLEOTIDE SEQUENCE [LARGE SCALE GENOMIC DNA]</scope>
    <source>
        <strain evidence="10 11">59b</strain>
    </source>
</reference>
<evidence type="ECO:0000259" key="9">
    <source>
        <dbReference type="PROSITE" id="PS51918"/>
    </source>
</evidence>
<dbReference type="RefSeq" id="WP_149230770.1">
    <property type="nucleotide sequence ID" value="NZ_JALJXJ010000001.1"/>
</dbReference>
<evidence type="ECO:0000259" key="8">
    <source>
        <dbReference type="PROSITE" id="PS51332"/>
    </source>
</evidence>
<dbReference type="InterPro" id="IPR013785">
    <property type="entry name" value="Aldolase_TIM"/>
</dbReference>
<comment type="caution">
    <text evidence="10">The sequence shown here is derived from an EMBL/GenBank/DDBJ whole genome shotgun (WGS) entry which is preliminary data.</text>
</comment>
<dbReference type="PROSITE" id="PS51332">
    <property type="entry name" value="B12_BINDING"/>
    <property type="match status" value="1"/>
</dbReference>
<evidence type="ECO:0000313" key="10">
    <source>
        <dbReference type="EMBL" id="KAA0597243.1"/>
    </source>
</evidence>
<dbReference type="CDD" id="cd01335">
    <property type="entry name" value="Radical_SAM"/>
    <property type="match status" value="1"/>
</dbReference>
<dbReference type="GO" id="GO:0051539">
    <property type="term" value="F:4 iron, 4 sulfur cluster binding"/>
    <property type="evidence" value="ECO:0007669"/>
    <property type="project" value="UniProtKB-KW"/>
</dbReference>
<keyword evidence="7" id="KW-0411">Iron-sulfur</keyword>
<evidence type="ECO:0000256" key="6">
    <source>
        <dbReference type="ARBA" id="ARBA00023004"/>
    </source>
</evidence>
<dbReference type="GO" id="GO:0003824">
    <property type="term" value="F:catalytic activity"/>
    <property type="evidence" value="ECO:0007669"/>
    <property type="project" value="InterPro"/>
</dbReference>
<evidence type="ECO:0000256" key="1">
    <source>
        <dbReference type="ARBA" id="ARBA00001966"/>
    </source>
</evidence>
<dbReference type="InterPro" id="IPR007197">
    <property type="entry name" value="rSAM"/>
</dbReference>